<accession>A0A2C9VHH2</accession>
<proteinExistence type="predicted"/>
<name>A0A2C9VHH2_MANES</name>
<dbReference type="EMBL" id="CM004394">
    <property type="protein sequence ID" value="OAY44184.1"/>
    <property type="molecule type" value="Genomic_DNA"/>
</dbReference>
<reference evidence="1" key="1">
    <citation type="submission" date="2016-02" db="EMBL/GenBank/DDBJ databases">
        <title>WGS assembly of Manihot esculenta.</title>
        <authorList>
            <person name="Bredeson J.V."/>
            <person name="Prochnik S.E."/>
            <person name="Lyons J.B."/>
            <person name="Schmutz J."/>
            <person name="Grimwood J."/>
            <person name="Vrebalov J."/>
            <person name="Bart R.S."/>
            <person name="Amuge T."/>
            <person name="Ferguson M.E."/>
            <person name="Green R."/>
            <person name="Putnam N."/>
            <person name="Stites J."/>
            <person name="Rounsley S."/>
            <person name="Rokhsar D.S."/>
        </authorList>
    </citation>
    <scope>NUCLEOTIDE SEQUENCE [LARGE SCALE GENOMIC DNA]</scope>
    <source>
        <tissue evidence="1">Leaf</tissue>
    </source>
</reference>
<evidence type="ECO:0000313" key="1">
    <source>
        <dbReference type="EMBL" id="OAY44184.1"/>
    </source>
</evidence>
<organism evidence="1">
    <name type="scientific">Manihot esculenta</name>
    <name type="common">Cassava</name>
    <name type="synonym">Jatropha manihot</name>
    <dbReference type="NCBI Taxonomy" id="3983"/>
    <lineage>
        <taxon>Eukaryota</taxon>
        <taxon>Viridiplantae</taxon>
        <taxon>Streptophyta</taxon>
        <taxon>Embryophyta</taxon>
        <taxon>Tracheophyta</taxon>
        <taxon>Spermatophyta</taxon>
        <taxon>Magnoliopsida</taxon>
        <taxon>eudicotyledons</taxon>
        <taxon>Gunneridae</taxon>
        <taxon>Pentapetalae</taxon>
        <taxon>rosids</taxon>
        <taxon>fabids</taxon>
        <taxon>Malpighiales</taxon>
        <taxon>Euphorbiaceae</taxon>
        <taxon>Crotonoideae</taxon>
        <taxon>Manihoteae</taxon>
        <taxon>Manihot</taxon>
    </lineage>
</organism>
<sequence>MSSQTRKKEEHLICIQTPDKDCVYEDRFKFGKFVAREAIIDEKFWVDYRSSLSQTN</sequence>
<dbReference type="AlphaFoldDB" id="A0A2C9VHH2"/>
<protein>
    <submittedName>
        <fullName evidence="1">Uncharacterized protein</fullName>
    </submittedName>
</protein>
<gene>
    <name evidence="1" type="ORF">MANES_08G129300</name>
</gene>